<dbReference type="AlphaFoldDB" id="A0A5D3DZS1"/>
<protein>
    <submittedName>
        <fullName evidence="1">Retrotransposon protein</fullName>
    </submittedName>
</protein>
<evidence type="ECO:0000313" key="1">
    <source>
        <dbReference type="EMBL" id="TYK28958.1"/>
    </source>
</evidence>
<gene>
    <name evidence="1" type="ORF">E5676_scaffold120G00470</name>
</gene>
<organism evidence="1 2">
    <name type="scientific">Cucumis melo var. makuwa</name>
    <name type="common">Oriental melon</name>
    <dbReference type="NCBI Taxonomy" id="1194695"/>
    <lineage>
        <taxon>Eukaryota</taxon>
        <taxon>Viridiplantae</taxon>
        <taxon>Streptophyta</taxon>
        <taxon>Embryophyta</taxon>
        <taxon>Tracheophyta</taxon>
        <taxon>Spermatophyta</taxon>
        <taxon>Magnoliopsida</taxon>
        <taxon>eudicotyledons</taxon>
        <taxon>Gunneridae</taxon>
        <taxon>Pentapetalae</taxon>
        <taxon>rosids</taxon>
        <taxon>fabids</taxon>
        <taxon>Cucurbitales</taxon>
        <taxon>Cucurbitaceae</taxon>
        <taxon>Benincaseae</taxon>
        <taxon>Cucumis</taxon>
    </lineage>
</organism>
<proteinExistence type="predicted"/>
<dbReference type="Pfam" id="PF04827">
    <property type="entry name" value="Plant_tran"/>
    <property type="match status" value="1"/>
</dbReference>
<evidence type="ECO:0000313" key="2">
    <source>
        <dbReference type="Proteomes" id="UP000321947"/>
    </source>
</evidence>
<name>A0A5D3DZS1_CUCMM</name>
<comment type="caution">
    <text evidence="1">The sequence shown here is derived from an EMBL/GenBank/DDBJ whole genome shotgun (WGS) entry which is preliminary data.</text>
</comment>
<dbReference type="EMBL" id="SSTD01001877">
    <property type="protein sequence ID" value="TYK28958.1"/>
    <property type="molecule type" value="Genomic_DNA"/>
</dbReference>
<reference evidence="1 2" key="1">
    <citation type="submission" date="2019-08" db="EMBL/GenBank/DDBJ databases">
        <title>Draft genome sequences of two oriental melons (Cucumis melo L. var makuwa).</title>
        <authorList>
            <person name="Kwon S.-Y."/>
        </authorList>
    </citation>
    <scope>NUCLEOTIDE SEQUENCE [LARGE SCALE GENOMIC DNA]</scope>
    <source>
        <strain evidence="2">cv. Chang Bougi</strain>
        <tissue evidence="1">Leaf</tissue>
    </source>
</reference>
<accession>A0A5D3DZS1</accession>
<dbReference type="InterPro" id="IPR006912">
    <property type="entry name" value="Harbinger_derived_prot"/>
</dbReference>
<sequence>MKHSSTRNVIEYAFGVLKGRWAIFRGKSYYLLQVQCRTILACWLLHNLINREMTYCNDVDDVDEGNSTYATTTASKDIHYIETINGWPQ</sequence>
<dbReference type="Proteomes" id="UP000321947">
    <property type="component" value="Unassembled WGS sequence"/>
</dbReference>